<gene>
    <name evidence="3" type="ORF">H4W80_007668</name>
</gene>
<accession>A0ABR9M9W1</accession>
<dbReference type="RefSeq" id="WP_225963877.1">
    <property type="nucleotide sequence ID" value="NZ_JADBEK010000001.1"/>
</dbReference>
<proteinExistence type="predicted"/>
<keyword evidence="2" id="KW-0732">Signal</keyword>
<evidence type="ECO:0000256" key="1">
    <source>
        <dbReference type="SAM" id="MobiDB-lite"/>
    </source>
</evidence>
<feature type="region of interest" description="Disordered" evidence="1">
    <location>
        <begin position="23"/>
        <end position="61"/>
    </location>
</feature>
<protein>
    <submittedName>
        <fullName evidence="3">Uncharacterized protein</fullName>
    </submittedName>
</protein>
<feature type="chain" id="PRO_5045522143" evidence="2">
    <location>
        <begin position="20"/>
        <end position="150"/>
    </location>
</feature>
<dbReference type="Proteomes" id="UP000633509">
    <property type="component" value="Unassembled WGS sequence"/>
</dbReference>
<dbReference type="EMBL" id="JADBEK010000001">
    <property type="protein sequence ID" value="MBE1589410.1"/>
    <property type="molecule type" value="Genomic_DNA"/>
</dbReference>
<organism evidence="3 4">
    <name type="scientific">Nonomuraea angiospora</name>
    <dbReference type="NCBI Taxonomy" id="46172"/>
    <lineage>
        <taxon>Bacteria</taxon>
        <taxon>Bacillati</taxon>
        <taxon>Actinomycetota</taxon>
        <taxon>Actinomycetes</taxon>
        <taxon>Streptosporangiales</taxon>
        <taxon>Streptosporangiaceae</taxon>
        <taxon>Nonomuraea</taxon>
    </lineage>
</organism>
<reference evidence="3 4" key="1">
    <citation type="submission" date="2020-10" db="EMBL/GenBank/DDBJ databases">
        <title>Sequencing the genomes of 1000 actinobacteria strains.</title>
        <authorList>
            <person name="Klenk H.-P."/>
        </authorList>
    </citation>
    <scope>NUCLEOTIDE SEQUENCE [LARGE SCALE GENOMIC DNA]</scope>
    <source>
        <strain evidence="3 4">DSM 43173</strain>
    </source>
</reference>
<evidence type="ECO:0000256" key="2">
    <source>
        <dbReference type="SAM" id="SignalP"/>
    </source>
</evidence>
<feature type="compositionally biased region" description="Low complexity" evidence="1">
    <location>
        <begin position="25"/>
        <end position="49"/>
    </location>
</feature>
<evidence type="ECO:0000313" key="3">
    <source>
        <dbReference type="EMBL" id="MBE1589410.1"/>
    </source>
</evidence>
<sequence length="150" mass="15811">MTATLLAGCLVLATSCGGAAPAERASTAVPAKPPAVAEPVTTTPTTSPKQGPQPVKPTGNAINVHKVRWTKAKAVSKRKVQLTWWSGVAPCTVLDRVKVKETSKRVTITLYEGTAPKARNVSCIMIAIEKTTTVTLKKPLGKRQVVDGAR</sequence>
<name>A0ABR9M9W1_9ACTN</name>
<comment type="caution">
    <text evidence="3">The sequence shown here is derived from an EMBL/GenBank/DDBJ whole genome shotgun (WGS) entry which is preliminary data.</text>
</comment>
<keyword evidence="4" id="KW-1185">Reference proteome</keyword>
<evidence type="ECO:0000313" key="4">
    <source>
        <dbReference type="Proteomes" id="UP000633509"/>
    </source>
</evidence>
<feature type="signal peptide" evidence="2">
    <location>
        <begin position="1"/>
        <end position="19"/>
    </location>
</feature>